<keyword evidence="1" id="KW-0677">Repeat</keyword>
<evidence type="ECO:0000313" key="5">
    <source>
        <dbReference type="EMBL" id="OHS96043.1"/>
    </source>
</evidence>
<dbReference type="VEuPathDB" id="TrichDB:TRFO_10225"/>
<gene>
    <name evidence="5" type="ORF">TRFO_10225</name>
</gene>
<feature type="region of interest" description="Disordered" evidence="4">
    <location>
        <begin position="1"/>
        <end position="22"/>
    </location>
</feature>
<evidence type="ECO:0000256" key="4">
    <source>
        <dbReference type="SAM" id="MobiDB-lite"/>
    </source>
</evidence>
<evidence type="ECO:0000313" key="6">
    <source>
        <dbReference type="Proteomes" id="UP000179807"/>
    </source>
</evidence>
<dbReference type="Gene3D" id="1.25.40.20">
    <property type="entry name" value="Ankyrin repeat-containing domain"/>
    <property type="match status" value="3"/>
</dbReference>
<keyword evidence="6" id="KW-1185">Reference proteome</keyword>
<feature type="repeat" description="ANK" evidence="3">
    <location>
        <begin position="1006"/>
        <end position="1039"/>
    </location>
</feature>
<dbReference type="GeneID" id="94830020"/>
<comment type="caution">
    <text evidence="5">The sequence shown here is derived from an EMBL/GenBank/DDBJ whole genome shotgun (WGS) entry which is preliminary data.</text>
</comment>
<name>A0A1J4JEG3_9EUKA</name>
<dbReference type="InterPro" id="IPR036770">
    <property type="entry name" value="Ankyrin_rpt-contain_sf"/>
</dbReference>
<dbReference type="PANTHER" id="PTHR24198">
    <property type="entry name" value="ANKYRIN REPEAT AND PROTEIN KINASE DOMAIN-CONTAINING PROTEIN"/>
    <property type="match status" value="1"/>
</dbReference>
<evidence type="ECO:0000256" key="3">
    <source>
        <dbReference type="PROSITE-ProRule" id="PRU00023"/>
    </source>
</evidence>
<organism evidence="5 6">
    <name type="scientific">Tritrichomonas foetus</name>
    <dbReference type="NCBI Taxonomy" id="1144522"/>
    <lineage>
        <taxon>Eukaryota</taxon>
        <taxon>Metamonada</taxon>
        <taxon>Parabasalia</taxon>
        <taxon>Tritrichomonadida</taxon>
        <taxon>Tritrichomonadidae</taxon>
        <taxon>Tritrichomonas</taxon>
    </lineage>
</organism>
<dbReference type="SUPFAM" id="SSF48403">
    <property type="entry name" value="Ankyrin repeat"/>
    <property type="match status" value="3"/>
</dbReference>
<keyword evidence="2 3" id="KW-0040">ANK repeat</keyword>
<evidence type="ECO:0000256" key="2">
    <source>
        <dbReference type="ARBA" id="ARBA00023043"/>
    </source>
</evidence>
<feature type="repeat" description="ANK" evidence="3">
    <location>
        <begin position="633"/>
        <end position="665"/>
    </location>
</feature>
<evidence type="ECO:0000256" key="1">
    <source>
        <dbReference type="ARBA" id="ARBA00022737"/>
    </source>
</evidence>
<dbReference type="AlphaFoldDB" id="A0A1J4JEG3"/>
<dbReference type="PROSITE" id="PS50297">
    <property type="entry name" value="ANK_REP_REGION"/>
    <property type="match status" value="2"/>
</dbReference>
<dbReference type="RefSeq" id="XP_068349180.1">
    <property type="nucleotide sequence ID" value="XM_068495316.1"/>
</dbReference>
<dbReference type="EMBL" id="MLAK01001204">
    <property type="protein sequence ID" value="OHS96043.1"/>
    <property type="molecule type" value="Genomic_DNA"/>
</dbReference>
<protein>
    <recommendedName>
        <fullName evidence="7">DUF3447 domain-containing protein</fullName>
    </recommendedName>
</protein>
<dbReference type="Pfam" id="PF12796">
    <property type="entry name" value="Ank_2"/>
    <property type="match status" value="5"/>
</dbReference>
<reference evidence="5" key="1">
    <citation type="submission" date="2016-10" db="EMBL/GenBank/DDBJ databases">
        <authorList>
            <person name="Benchimol M."/>
            <person name="Almeida L.G."/>
            <person name="Vasconcelos A.T."/>
            <person name="Perreira-Neves A."/>
            <person name="Rosa I.A."/>
            <person name="Tasca T."/>
            <person name="Bogo M.R."/>
            <person name="de Souza W."/>
        </authorList>
    </citation>
    <scope>NUCLEOTIDE SEQUENCE [LARGE SCALE GENOMIC DNA]</scope>
    <source>
        <strain evidence="5">K</strain>
    </source>
</reference>
<dbReference type="PROSITE" id="PS50088">
    <property type="entry name" value="ANK_REPEAT"/>
    <property type="match status" value="4"/>
</dbReference>
<dbReference type="SMART" id="SM00248">
    <property type="entry name" value="ANK"/>
    <property type="match status" value="15"/>
</dbReference>
<proteinExistence type="predicted"/>
<dbReference type="Pfam" id="PF00023">
    <property type="entry name" value="Ank"/>
    <property type="match status" value="1"/>
</dbReference>
<sequence>MSEFDVHSHAEEDEEEERKIEGDIEEKRKSKFDHLEDIFSLKKLLFDLNESSIDYALEEICESPFVSSIDSIWDLFHHIFHAVKFRYKKHQCYTTLTMNLYNKREEIPELAVIKDILIFKFHRVVPRCILPTEDIFYFSYLYKCFTQFLLSDEEIATELGIFHHNHPGKMNQLRFMCLWFLPELEKYNIELFDKIINYECDKFRKGIPRFQDDDCVAKFYSKEMLEKLRKNNWSLLKETIRTAYEPDSIGDAIRTDNIELVKDYVNRSDFNINSTLPKSPFLQIPLLNSSPTLIHAAAYFSSTKSFKFLLLNNANPKLTDNVGKTLSNFAVAGGCGEIIRICEQLNLPFDNTITFALQFHQNDILEWILSSNKSKSSIQKLLCDASAFGNIEFLYDILFTDNFFSSDEVCMEIYSTKDLLSMLQKVSIYEDHREVFEITNLFIEENMNREIDLTKIPKKGEDDGDNEYENEDINEFENEEIKQLFIEKLLNGDINMFDIEDISEYENEDLEEDGNEKLQSKFLISSLPKKFYNYQLFVCAINDSIRICKYIISNLEDKQVYFNDKRNNAINKAARNGHDDVLDLLLSTQLFDVNYLNKNNLDALYYAVSDGHTSTTEILLKHGAQFGRTSLKTNSFPIHLAAKLNFTPILALLLKSHPDLNLIDDENLTPLQQAAKNGRTEAIQMLLKVEYLNPNFVNNVFDDRTPLYLACEYGFSDSVKELIAHQYIQINTKCQGNSTPILAATYKRSFPIVKILLDTKKVIVNEKNQDQIIPLHIACRNGDEDIASALVDYEPSTSVINDGRGRLPIHIACINGHVKIVEKLLQIPEVVEKINEVDIDKRTPLHYSAMIPKNNLLKLLLTIKEIDVNATDNEGNTPLMYASLYGNYYNSFSLVHYKYEDDNETNSNEGSSNETNNSKKNSKNINILAVNNNNWTALHFAAHKDNDDIVQLLLPIMINSSLPDSVNAKTINGYTAVHLAVSQKAENSLRILLKESTVDVNARSSKKKTPLHFAAMYGFVAGAKMLLQRDDIDINAEDEFGLTPLKLALKYSRSSVANLINPTEL</sequence>
<dbReference type="InterPro" id="IPR002110">
    <property type="entry name" value="Ankyrin_rpt"/>
</dbReference>
<dbReference type="Proteomes" id="UP000179807">
    <property type="component" value="Unassembled WGS sequence"/>
</dbReference>
<feature type="repeat" description="ANK" evidence="3">
    <location>
        <begin position="933"/>
        <end position="965"/>
    </location>
</feature>
<dbReference type="OrthoDB" id="5406014at2759"/>
<accession>A0A1J4JEG3</accession>
<dbReference type="PANTHER" id="PTHR24198:SF165">
    <property type="entry name" value="ANKYRIN REPEAT-CONTAINING PROTEIN-RELATED"/>
    <property type="match status" value="1"/>
</dbReference>
<feature type="compositionally biased region" description="Basic and acidic residues" evidence="4">
    <location>
        <begin position="1"/>
        <end position="10"/>
    </location>
</feature>
<feature type="repeat" description="ANK" evidence="3">
    <location>
        <begin position="804"/>
        <end position="836"/>
    </location>
</feature>
<evidence type="ECO:0008006" key="7">
    <source>
        <dbReference type="Google" id="ProtNLM"/>
    </source>
</evidence>